<evidence type="ECO:0000256" key="5">
    <source>
        <dbReference type="ARBA" id="ARBA00022679"/>
    </source>
</evidence>
<dbReference type="InterPro" id="IPR013013">
    <property type="entry name" value="PTS_EIIC_1"/>
</dbReference>
<dbReference type="PROSITE" id="PS01035">
    <property type="entry name" value="PTS_EIIB_TYPE_1_CYS"/>
    <property type="match status" value="1"/>
</dbReference>
<dbReference type="EMBL" id="ACIO01000018">
    <property type="protein sequence ID" value="EFD01515.1"/>
    <property type="molecule type" value="Genomic_DNA"/>
</dbReference>
<dbReference type="GO" id="GO:0008982">
    <property type="term" value="F:protein-N(PI)-phosphohistidine-sugar phosphotransferase activity"/>
    <property type="evidence" value="ECO:0007669"/>
    <property type="project" value="InterPro"/>
</dbReference>
<feature type="transmembrane region" description="Helical" evidence="12">
    <location>
        <begin position="326"/>
        <end position="347"/>
    </location>
</feature>
<feature type="transmembrane region" description="Helical" evidence="12">
    <location>
        <begin position="105"/>
        <end position="136"/>
    </location>
</feature>
<evidence type="ECO:0000256" key="12">
    <source>
        <dbReference type="SAM" id="Phobius"/>
    </source>
</evidence>
<feature type="transmembrane region" description="Helical" evidence="12">
    <location>
        <begin position="359"/>
        <end position="378"/>
    </location>
</feature>
<dbReference type="CDD" id="cd00212">
    <property type="entry name" value="PTS_IIB_glc"/>
    <property type="match status" value="1"/>
</dbReference>
<dbReference type="InterPro" id="IPR018113">
    <property type="entry name" value="PTrfase_EIIB_Cys"/>
</dbReference>
<evidence type="ECO:0000313" key="15">
    <source>
        <dbReference type="EMBL" id="EFD01515.1"/>
    </source>
</evidence>
<dbReference type="PANTHER" id="PTHR30175">
    <property type="entry name" value="PHOSPHOTRANSFERASE SYSTEM TRANSPORT PROTEIN"/>
    <property type="match status" value="1"/>
</dbReference>
<name>D3A9J7_9FIRM</name>
<comment type="caution">
    <text evidence="15">The sequence shown here is derived from an EMBL/GenBank/DDBJ whole genome shotgun (WGS) entry which is preliminary data.</text>
</comment>
<dbReference type="Gene3D" id="3.30.1360.60">
    <property type="entry name" value="Glucose permease domain IIB"/>
    <property type="match status" value="1"/>
</dbReference>
<proteinExistence type="predicted"/>
<dbReference type="Pfam" id="PF02378">
    <property type="entry name" value="PTS_EIIC"/>
    <property type="match status" value="1"/>
</dbReference>
<feature type="transmembrane region" description="Helical" evidence="12">
    <location>
        <begin position="148"/>
        <end position="168"/>
    </location>
</feature>
<feature type="transmembrane region" description="Helical" evidence="12">
    <location>
        <begin position="244"/>
        <end position="269"/>
    </location>
</feature>
<dbReference type="HOGENOM" id="CLU_012312_2_0_9"/>
<evidence type="ECO:0000256" key="8">
    <source>
        <dbReference type="ARBA" id="ARBA00022777"/>
    </source>
</evidence>
<evidence type="ECO:0000259" key="13">
    <source>
        <dbReference type="PROSITE" id="PS51098"/>
    </source>
</evidence>
<feature type="transmembrane region" description="Helical" evidence="12">
    <location>
        <begin position="429"/>
        <end position="451"/>
    </location>
</feature>
<dbReference type="PROSITE" id="PS51103">
    <property type="entry name" value="PTS_EIIC_TYPE_1"/>
    <property type="match status" value="1"/>
</dbReference>
<evidence type="ECO:0000256" key="7">
    <source>
        <dbReference type="ARBA" id="ARBA00022692"/>
    </source>
</evidence>
<dbReference type="AlphaFoldDB" id="D3A9J7"/>
<feature type="transmembrane region" description="Helical" evidence="12">
    <location>
        <begin position="385"/>
        <end position="404"/>
    </location>
</feature>
<keyword evidence="10 12" id="KW-0472">Membrane</keyword>
<dbReference type="Proteomes" id="UP000004968">
    <property type="component" value="Unassembled WGS sequence"/>
</dbReference>
<keyword evidence="8" id="KW-0418">Kinase</keyword>
<gene>
    <name evidence="15" type="ORF">CLOSTHATH_00268</name>
</gene>
<dbReference type="PROSITE" id="PS51098">
    <property type="entry name" value="PTS_EIIB_TYPE_1"/>
    <property type="match status" value="1"/>
</dbReference>
<keyword evidence="6" id="KW-0598">Phosphotransferase system</keyword>
<keyword evidence="9 12" id="KW-1133">Transmembrane helix</keyword>
<dbReference type="GO" id="GO:0090589">
    <property type="term" value="F:protein-phosphocysteine-trehalose phosphotransferase system transporter activity"/>
    <property type="evidence" value="ECO:0007669"/>
    <property type="project" value="TreeGrafter"/>
</dbReference>
<comment type="subcellular location">
    <subcellularLocation>
        <location evidence="1">Cell membrane</location>
        <topology evidence="1">Multi-pass membrane protein</topology>
    </subcellularLocation>
</comment>
<evidence type="ECO:0000313" key="16">
    <source>
        <dbReference type="Proteomes" id="UP000004968"/>
    </source>
</evidence>
<dbReference type="RefSeq" id="WP_006770825.1">
    <property type="nucleotide sequence ID" value="NZ_GG667608.1"/>
</dbReference>
<dbReference type="InterPro" id="IPR003352">
    <property type="entry name" value="PTS_EIIC"/>
</dbReference>
<dbReference type="FunFam" id="3.30.1360.60:FF:000001">
    <property type="entry name" value="PTS system glucose-specific IIBC component PtsG"/>
    <property type="match status" value="1"/>
</dbReference>
<feature type="transmembrane region" description="Helical" evidence="12">
    <location>
        <begin position="215"/>
        <end position="232"/>
    </location>
</feature>
<dbReference type="GO" id="GO:0015771">
    <property type="term" value="P:trehalose transport"/>
    <property type="evidence" value="ECO:0007669"/>
    <property type="project" value="TreeGrafter"/>
</dbReference>
<feature type="transmembrane region" description="Helical" evidence="12">
    <location>
        <begin position="289"/>
        <end position="314"/>
    </location>
</feature>
<keyword evidence="3" id="KW-1003">Cell membrane</keyword>
<dbReference type="InterPro" id="IPR050558">
    <property type="entry name" value="PTS_Sugar-Specific_Components"/>
</dbReference>
<dbReference type="GeneID" id="93147755"/>
<protein>
    <submittedName>
        <fullName evidence="15">Phosphotransferase system, EIIC</fullName>
    </submittedName>
</protein>
<dbReference type="InterPro" id="IPR001996">
    <property type="entry name" value="PTS_IIB_1"/>
</dbReference>
<dbReference type="GO" id="GO:0016301">
    <property type="term" value="F:kinase activity"/>
    <property type="evidence" value="ECO:0007669"/>
    <property type="project" value="UniProtKB-KW"/>
</dbReference>
<organism evidence="15 16">
    <name type="scientific">Hungatella hathewayi DSM 13479</name>
    <dbReference type="NCBI Taxonomy" id="566550"/>
    <lineage>
        <taxon>Bacteria</taxon>
        <taxon>Bacillati</taxon>
        <taxon>Bacillota</taxon>
        <taxon>Clostridia</taxon>
        <taxon>Lachnospirales</taxon>
        <taxon>Lachnospiraceae</taxon>
        <taxon>Hungatella</taxon>
    </lineage>
</organism>
<evidence type="ECO:0000256" key="10">
    <source>
        <dbReference type="ARBA" id="ARBA00023136"/>
    </source>
</evidence>
<evidence type="ECO:0000256" key="6">
    <source>
        <dbReference type="ARBA" id="ARBA00022683"/>
    </source>
</evidence>
<dbReference type="InterPro" id="IPR036878">
    <property type="entry name" value="Glu_permease_IIB"/>
</dbReference>
<dbReference type="GO" id="GO:0005886">
    <property type="term" value="C:plasma membrane"/>
    <property type="evidence" value="ECO:0007669"/>
    <property type="project" value="UniProtKB-SubCell"/>
</dbReference>
<feature type="active site" description="Phosphocysteine intermediate; for EIIB activity" evidence="11">
    <location>
        <position position="28"/>
    </location>
</feature>
<keyword evidence="4" id="KW-0762">Sugar transport</keyword>
<evidence type="ECO:0000256" key="11">
    <source>
        <dbReference type="PROSITE-ProRule" id="PRU00421"/>
    </source>
</evidence>
<feature type="domain" description="PTS EIIC type-1" evidence="14">
    <location>
        <begin position="107"/>
        <end position="458"/>
    </location>
</feature>
<accession>D3A9J7</accession>
<dbReference type="PANTHER" id="PTHR30175:SF1">
    <property type="entry name" value="PTS SYSTEM ARBUTIN-, CELLOBIOSE-, AND SALICIN-SPECIFIC EIIBC COMPONENT-RELATED"/>
    <property type="match status" value="1"/>
</dbReference>
<evidence type="ECO:0000256" key="3">
    <source>
        <dbReference type="ARBA" id="ARBA00022475"/>
    </source>
</evidence>
<dbReference type="Pfam" id="PF00367">
    <property type="entry name" value="PTS_EIIB"/>
    <property type="match status" value="1"/>
</dbReference>
<keyword evidence="5 15" id="KW-0808">Transferase</keyword>
<feature type="transmembrane region" description="Helical" evidence="12">
    <location>
        <begin position="180"/>
        <end position="203"/>
    </location>
</feature>
<dbReference type="SUPFAM" id="SSF55604">
    <property type="entry name" value="Glucose permease domain IIB"/>
    <property type="match status" value="1"/>
</dbReference>
<evidence type="ECO:0000256" key="9">
    <source>
        <dbReference type="ARBA" id="ARBA00022989"/>
    </source>
</evidence>
<feature type="domain" description="PTS EIIB type-1" evidence="13">
    <location>
        <begin position="6"/>
        <end position="88"/>
    </location>
</feature>
<evidence type="ECO:0000256" key="2">
    <source>
        <dbReference type="ARBA" id="ARBA00022448"/>
    </source>
</evidence>
<evidence type="ECO:0000256" key="4">
    <source>
        <dbReference type="ARBA" id="ARBA00022597"/>
    </source>
</evidence>
<dbReference type="GO" id="GO:0009401">
    <property type="term" value="P:phosphoenolpyruvate-dependent sugar phosphotransferase system"/>
    <property type="evidence" value="ECO:0007669"/>
    <property type="project" value="UniProtKB-KW"/>
</dbReference>
<keyword evidence="2" id="KW-0813">Transport</keyword>
<evidence type="ECO:0000259" key="14">
    <source>
        <dbReference type="PROSITE" id="PS51103"/>
    </source>
</evidence>
<keyword evidence="7 12" id="KW-0812">Transmembrane</keyword>
<reference evidence="15 16" key="1">
    <citation type="submission" date="2010-01" db="EMBL/GenBank/DDBJ databases">
        <authorList>
            <person name="Weinstock G."/>
            <person name="Sodergren E."/>
            <person name="Clifton S."/>
            <person name="Fulton L."/>
            <person name="Fulton B."/>
            <person name="Courtney L."/>
            <person name="Fronick C."/>
            <person name="Harrison M."/>
            <person name="Strong C."/>
            <person name="Farmer C."/>
            <person name="Delahaunty K."/>
            <person name="Markovic C."/>
            <person name="Hall O."/>
            <person name="Minx P."/>
            <person name="Tomlinson C."/>
            <person name="Mitreva M."/>
            <person name="Nelson J."/>
            <person name="Hou S."/>
            <person name="Wollam A."/>
            <person name="Pepin K.H."/>
            <person name="Johnson M."/>
            <person name="Bhonagiri V."/>
            <person name="Nash W.E."/>
            <person name="Warren W."/>
            <person name="Chinwalla A."/>
            <person name="Mardis E.R."/>
            <person name="Wilson R.K."/>
        </authorList>
    </citation>
    <scope>NUCLEOTIDE SEQUENCE [LARGE SCALE GENOMIC DNA]</scope>
    <source>
        <strain evidence="15 16">DSM 13479</strain>
    </source>
</reference>
<evidence type="ECO:0000256" key="1">
    <source>
        <dbReference type="ARBA" id="ARBA00004651"/>
    </source>
</evidence>
<sequence length="458" mass="48796">MASKYDGLARIIIQNVGGKENIESLTHCITRLRFKLYDEGKAQTDILNETDGIVKVMQSGGQYQVVIGNHVSDVYAAVCERAHINGDAPTNGAVAKEKQNAFNAFISVVTGVFLPFMGVLAALGILKGVLALLVSFHVLNGAGGTYNILYSLADSLFYFFPVILGYTASKKFGLDEFTGLILGATLVYPSMTSASVADVSNFLGIPVIMPATGDYTTSIIPIIIAVWFASILQKRIKKHIPDAVKSFITPLIVLIVTVPLTFLVIGPIASLVSNGISMFCNFLYGVSPAVLGLFVGLFWQVLVMFGLHWAIVPIGINNIGLMGYDIVMPCMIATTFAQTGAVLAIMLKTRNSHLKGLCIPAAISAFCGVTEPAIYGITLPKKTPFFITCIIAGIGGMVTAILNVKEYSLGAMGIFAWTTFVGEGEVSGMIRAIIVSLAALAVAFAAVYAVYKDTEKEA</sequence>